<gene>
    <name evidence="7" type="ORF">GTW51_07555</name>
</gene>
<evidence type="ECO:0000313" key="7">
    <source>
        <dbReference type="EMBL" id="NDV86553.1"/>
    </source>
</evidence>
<keyword evidence="2" id="KW-0663">Pyridoxal phosphate</keyword>
<sequence>MALERTRVAAIVDTVSSNLVQGAYKIGERLPSVRRAAQAHGVSKNTMAEAYDQLVAQGLLQARPGSGYYVSRRDLPQASTASPHLAAAIDRVSLLREQLDRHYEVRPGDGRPPASWMEGSELRRHFSGLRASEPDADDFGYGSVRGFAPLRERLRLMLMERSIAAAPDGVLLTHGANHAHDLIIRHLLEPGDTVLVDDPGYYPLFAKLALTKVRMVGVSRTQDGPDLDDLRQKLATTRPKLFFTQSQAHNPTGGSLSPPVAFGILQAAEQWGTLVVENDAFADIVPPAMTRLAALDQLNRVIYVGTFSKTLSASLRCGFLAGHPSLVQPLTDIKMLTGVATSGYVERFVFNLIQGGQYLRHLRRLRSRVESANQLVADELEAIGLSVRPCKVPGFYLWAEFAAGVDEAALCQAAALESIFLAPGSIFSPNRSADARAAIRVNVAYGANPRLLDFLRKSVR</sequence>
<dbReference type="Pfam" id="PF00155">
    <property type="entry name" value="Aminotran_1_2"/>
    <property type="match status" value="1"/>
</dbReference>
<dbReference type="GO" id="GO:0030170">
    <property type="term" value="F:pyridoxal phosphate binding"/>
    <property type="evidence" value="ECO:0007669"/>
    <property type="project" value="InterPro"/>
</dbReference>
<evidence type="ECO:0000256" key="3">
    <source>
        <dbReference type="ARBA" id="ARBA00023015"/>
    </source>
</evidence>
<dbReference type="InterPro" id="IPR015421">
    <property type="entry name" value="PyrdxlP-dep_Trfase_major"/>
</dbReference>
<name>A0A6L9MFE7_9HYPH</name>
<evidence type="ECO:0000256" key="1">
    <source>
        <dbReference type="ARBA" id="ARBA00005384"/>
    </source>
</evidence>
<comment type="similarity">
    <text evidence="1">In the C-terminal section; belongs to the class-I pyridoxal-phosphate-dependent aminotransferase family.</text>
</comment>
<dbReference type="Proteomes" id="UP000476332">
    <property type="component" value="Unassembled WGS sequence"/>
</dbReference>
<dbReference type="InterPro" id="IPR000524">
    <property type="entry name" value="Tscrpt_reg_HTH_GntR"/>
</dbReference>
<accession>A0A6L9MFE7</accession>
<dbReference type="PANTHER" id="PTHR46577">
    <property type="entry name" value="HTH-TYPE TRANSCRIPTIONAL REGULATORY PROTEIN GABR"/>
    <property type="match status" value="1"/>
</dbReference>
<organism evidence="7 8">
    <name type="scientific">Aurantimonas aggregata</name>
    <dbReference type="NCBI Taxonomy" id="2047720"/>
    <lineage>
        <taxon>Bacteria</taxon>
        <taxon>Pseudomonadati</taxon>
        <taxon>Pseudomonadota</taxon>
        <taxon>Alphaproteobacteria</taxon>
        <taxon>Hyphomicrobiales</taxon>
        <taxon>Aurantimonadaceae</taxon>
        <taxon>Aurantimonas</taxon>
    </lineage>
</organism>
<dbReference type="CDD" id="cd07377">
    <property type="entry name" value="WHTH_GntR"/>
    <property type="match status" value="1"/>
</dbReference>
<dbReference type="SUPFAM" id="SSF46785">
    <property type="entry name" value="Winged helix' DNA-binding domain"/>
    <property type="match status" value="1"/>
</dbReference>
<dbReference type="InterPro" id="IPR036390">
    <property type="entry name" value="WH_DNA-bd_sf"/>
</dbReference>
<dbReference type="CDD" id="cd00609">
    <property type="entry name" value="AAT_like"/>
    <property type="match status" value="1"/>
</dbReference>
<keyword evidence="4" id="KW-0238">DNA-binding</keyword>
<dbReference type="SUPFAM" id="SSF53383">
    <property type="entry name" value="PLP-dependent transferases"/>
    <property type="match status" value="1"/>
</dbReference>
<comment type="caution">
    <text evidence="7">The sequence shown here is derived from an EMBL/GenBank/DDBJ whole genome shotgun (WGS) entry which is preliminary data.</text>
</comment>
<dbReference type="GO" id="GO:0008483">
    <property type="term" value="F:transaminase activity"/>
    <property type="evidence" value="ECO:0007669"/>
    <property type="project" value="UniProtKB-KW"/>
</dbReference>
<protein>
    <submittedName>
        <fullName evidence="7">Aminotransferase class I/II-fold pyridoxal phosphate-dependent enzyme</fullName>
    </submittedName>
</protein>
<keyword evidence="7" id="KW-0808">Transferase</keyword>
<dbReference type="AlphaFoldDB" id="A0A6L9MFE7"/>
<dbReference type="Pfam" id="PF00392">
    <property type="entry name" value="GntR"/>
    <property type="match status" value="1"/>
</dbReference>
<evidence type="ECO:0000259" key="6">
    <source>
        <dbReference type="PROSITE" id="PS50949"/>
    </source>
</evidence>
<dbReference type="InterPro" id="IPR036388">
    <property type="entry name" value="WH-like_DNA-bd_sf"/>
</dbReference>
<keyword evidence="3" id="KW-0805">Transcription regulation</keyword>
<dbReference type="Gene3D" id="1.10.10.10">
    <property type="entry name" value="Winged helix-like DNA-binding domain superfamily/Winged helix DNA-binding domain"/>
    <property type="match status" value="1"/>
</dbReference>
<dbReference type="Gene3D" id="3.40.640.10">
    <property type="entry name" value="Type I PLP-dependent aspartate aminotransferase-like (Major domain)"/>
    <property type="match status" value="1"/>
</dbReference>
<evidence type="ECO:0000256" key="2">
    <source>
        <dbReference type="ARBA" id="ARBA00022898"/>
    </source>
</evidence>
<evidence type="ECO:0000256" key="5">
    <source>
        <dbReference type="ARBA" id="ARBA00023163"/>
    </source>
</evidence>
<reference evidence="7 8" key="1">
    <citation type="submission" date="2020-01" db="EMBL/GenBank/DDBJ databases">
        <title>Genomes of bacteria type strains.</title>
        <authorList>
            <person name="Chen J."/>
            <person name="Zhu S."/>
            <person name="Chen J."/>
        </authorList>
    </citation>
    <scope>NUCLEOTIDE SEQUENCE [LARGE SCALE GENOMIC DNA]</scope>
    <source>
        <strain evidence="7 8">KCTC 52919</strain>
    </source>
</reference>
<dbReference type="PROSITE" id="PS50949">
    <property type="entry name" value="HTH_GNTR"/>
    <property type="match status" value="1"/>
</dbReference>
<dbReference type="SMART" id="SM00345">
    <property type="entry name" value="HTH_GNTR"/>
    <property type="match status" value="1"/>
</dbReference>
<keyword evidence="7" id="KW-0032">Aminotransferase</keyword>
<dbReference type="InterPro" id="IPR015424">
    <property type="entry name" value="PyrdxlP-dep_Trfase"/>
</dbReference>
<feature type="domain" description="HTH gntR-type" evidence="6">
    <location>
        <begin position="5"/>
        <end position="73"/>
    </location>
</feature>
<dbReference type="GO" id="GO:0003677">
    <property type="term" value="F:DNA binding"/>
    <property type="evidence" value="ECO:0007669"/>
    <property type="project" value="UniProtKB-KW"/>
</dbReference>
<dbReference type="InterPro" id="IPR051446">
    <property type="entry name" value="HTH_trans_reg/aminotransferase"/>
</dbReference>
<dbReference type="EMBL" id="JAAAMJ010000003">
    <property type="protein sequence ID" value="NDV86553.1"/>
    <property type="molecule type" value="Genomic_DNA"/>
</dbReference>
<dbReference type="PANTHER" id="PTHR46577:SF2">
    <property type="entry name" value="TRANSCRIPTIONAL REGULATORY PROTEIN"/>
    <property type="match status" value="1"/>
</dbReference>
<keyword evidence="8" id="KW-1185">Reference proteome</keyword>
<evidence type="ECO:0000313" key="8">
    <source>
        <dbReference type="Proteomes" id="UP000476332"/>
    </source>
</evidence>
<proteinExistence type="inferred from homology"/>
<evidence type="ECO:0000256" key="4">
    <source>
        <dbReference type="ARBA" id="ARBA00023125"/>
    </source>
</evidence>
<dbReference type="InterPro" id="IPR004839">
    <property type="entry name" value="Aminotransferase_I/II_large"/>
</dbReference>
<dbReference type="RefSeq" id="WP_163043280.1">
    <property type="nucleotide sequence ID" value="NZ_JAAAMJ010000003.1"/>
</dbReference>
<dbReference type="GO" id="GO:0003700">
    <property type="term" value="F:DNA-binding transcription factor activity"/>
    <property type="evidence" value="ECO:0007669"/>
    <property type="project" value="InterPro"/>
</dbReference>
<keyword evidence="5" id="KW-0804">Transcription</keyword>